<comment type="caution">
    <text evidence="1">The sequence shown here is derived from an EMBL/GenBank/DDBJ whole genome shotgun (WGS) entry which is preliminary data.</text>
</comment>
<evidence type="ECO:0000313" key="1">
    <source>
        <dbReference type="EMBL" id="KAK4300945.1"/>
    </source>
</evidence>
<dbReference type="EMBL" id="JAWZYT010002961">
    <property type="protein sequence ID" value="KAK4300945.1"/>
    <property type="molecule type" value="Genomic_DNA"/>
</dbReference>
<dbReference type="Proteomes" id="UP001292094">
    <property type="component" value="Unassembled WGS sequence"/>
</dbReference>
<dbReference type="AlphaFoldDB" id="A0AAE1P2M6"/>
<organism evidence="1 2">
    <name type="scientific">Petrolisthes manimaculis</name>
    <dbReference type="NCBI Taxonomy" id="1843537"/>
    <lineage>
        <taxon>Eukaryota</taxon>
        <taxon>Metazoa</taxon>
        <taxon>Ecdysozoa</taxon>
        <taxon>Arthropoda</taxon>
        <taxon>Crustacea</taxon>
        <taxon>Multicrustacea</taxon>
        <taxon>Malacostraca</taxon>
        <taxon>Eumalacostraca</taxon>
        <taxon>Eucarida</taxon>
        <taxon>Decapoda</taxon>
        <taxon>Pleocyemata</taxon>
        <taxon>Anomura</taxon>
        <taxon>Galatheoidea</taxon>
        <taxon>Porcellanidae</taxon>
        <taxon>Petrolisthes</taxon>
    </lineage>
</organism>
<accession>A0AAE1P2M6</accession>
<reference evidence="1" key="1">
    <citation type="submission" date="2023-11" db="EMBL/GenBank/DDBJ databases">
        <title>Genome assemblies of two species of porcelain crab, Petrolisthes cinctipes and Petrolisthes manimaculis (Anomura: Porcellanidae).</title>
        <authorList>
            <person name="Angst P."/>
        </authorList>
    </citation>
    <scope>NUCLEOTIDE SEQUENCE</scope>
    <source>
        <strain evidence="1">PB745_02</strain>
        <tissue evidence="1">Gill</tissue>
    </source>
</reference>
<evidence type="ECO:0000313" key="2">
    <source>
        <dbReference type="Proteomes" id="UP001292094"/>
    </source>
</evidence>
<keyword evidence="2" id="KW-1185">Reference proteome</keyword>
<protein>
    <submittedName>
        <fullName evidence="1">Uncharacterized protein</fullName>
    </submittedName>
</protein>
<name>A0AAE1P2M6_9EUCA</name>
<sequence>MSTRTPITTLEVLKKKKKLSRPVLPLLRLYRFPVEVFVSLDDDGHLHRSRETVSRPDAENSCTIQDLLSAVPKGGCGTVVALRPAVIGGWR</sequence>
<gene>
    <name evidence="1" type="ORF">Pmani_026886</name>
</gene>
<proteinExistence type="predicted"/>